<reference evidence="1 2" key="1">
    <citation type="submission" date="2018-08" db="EMBL/GenBank/DDBJ databases">
        <title>A genome reference for cultivated species of the human gut microbiota.</title>
        <authorList>
            <person name="Zou Y."/>
            <person name="Xue W."/>
            <person name="Luo G."/>
        </authorList>
    </citation>
    <scope>NUCLEOTIDE SEQUENCE [LARGE SCALE GENOMIC DNA]</scope>
    <source>
        <strain evidence="1 2">AF04-15</strain>
    </source>
</reference>
<dbReference type="EMBL" id="QSBM01000013">
    <property type="protein sequence ID" value="RGX27366.1"/>
    <property type="molecule type" value="Genomic_DNA"/>
</dbReference>
<protein>
    <submittedName>
        <fullName evidence="1">Uncharacterized protein</fullName>
    </submittedName>
</protein>
<dbReference type="OrthoDB" id="9802612at2"/>
<sequence length="222" mass="25523">MEKTKYRDLIMRYLTALDPNQVITTEQVAQYVAEQLQLETATVKKTVNVNMARLEKEGQIVRLTKGIYCRKVKTAFGYYTPDKETLFCKQLLRNENEVIGYETGLSALNRIGLVSQMPKKRCIATNLHMKRIPKGMQIEIRKPPIIVNADNFRYLQILDAIRELDMAPVDTARPVDVVRATVQKFALETDQLILMARKYYGQKTLVRTIDIMLEGSYESARG</sequence>
<proteinExistence type="predicted"/>
<comment type="caution">
    <text evidence="1">The sequence shown here is derived from an EMBL/GenBank/DDBJ whole genome shotgun (WGS) entry which is preliminary data.</text>
</comment>
<organism evidence="1 2">
    <name type="scientific">Enterocloster asparagiformis</name>
    <dbReference type="NCBI Taxonomy" id="333367"/>
    <lineage>
        <taxon>Bacteria</taxon>
        <taxon>Bacillati</taxon>
        <taxon>Bacillota</taxon>
        <taxon>Clostridia</taxon>
        <taxon>Lachnospirales</taxon>
        <taxon>Lachnospiraceae</taxon>
        <taxon>Enterocloster</taxon>
    </lineage>
</organism>
<evidence type="ECO:0000313" key="2">
    <source>
        <dbReference type="Proteomes" id="UP000283880"/>
    </source>
</evidence>
<evidence type="ECO:0000313" key="1">
    <source>
        <dbReference type="EMBL" id="RGX27366.1"/>
    </source>
</evidence>
<dbReference type="InterPro" id="IPR045738">
    <property type="entry name" value="DUF6088"/>
</dbReference>
<dbReference type="AlphaFoldDB" id="A0A413FCK7"/>
<dbReference type="Pfam" id="PF19570">
    <property type="entry name" value="DUF6088"/>
    <property type="match status" value="1"/>
</dbReference>
<name>A0A413FCK7_9FIRM</name>
<accession>A0A413FCK7</accession>
<dbReference type="RefSeq" id="WP_007712728.1">
    <property type="nucleotide sequence ID" value="NZ_BAABXR010000001.1"/>
</dbReference>
<dbReference type="Proteomes" id="UP000283880">
    <property type="component" value="Unassembled WGS sequence"/>
</dbReference>
<gene>
    <name evidence="1" type="ORF">DWV29_17065</name>
</gene>